<dbReference type="AlphaFoldDB" id="A0A919PSJ0"/>
<proteinExistence type="predicted"/>
<protein>
    <submittedName>
        <fullName evidence="2">Uncharacterized protein</fullName>
    </submittedName>
</protein>
<evidence type="ECO:0000313" key="2">
    <source>
        <dbReference type="EMBL" id="GIG49324.1"/>
    </source>
</evidence>
<keyword evidence="1" id="KW-0472">Membrane</keyword>
<evidence type="ECO:0000313" key="3">
    <source>
        <dbReference type="Proteomes" id="UP000660611"/>
    </source>
</evidence>
<dbReference type="RefSeq" id="WP_203851005.1">
    <property type="nucleotide sequence ID" value="NZ_BAAAVW010000001.1"/>
</dbReference>
<sequence length="180" mass="20515">MRMTSEPPAEYVAFVSRHLEPLRRDSVRVVGGEEDADCLYVDVLTDVATRWNWLELQRTRLGHQDAADDFLGRVFARRSERFYLAEDGFGDDDLQIQVTPWYPDEPPPPRRVYVSTAVRLAPMLVPRRRSSVFVAGPACEAAIAWWHAYETLRRRRLVYVGFVAILLLMALASVTAPPAV</sequence>
<keyword evidence="1" id="KW-1133">Transmembrane helix</keyword>
<keyword evidence="1" id="KW-0812">Transmembrane</keyword>
<gene>
    <name evidence="2" type="ORF">Dsi01nite_073650</name>
</gene>
<keyword evidence="3" id="KW-1185">Reference proteome</keyword>
<reference evidence="2" key="1">
    <citation type="submission" date="2021-01" db="EMBL/GenBank/DDBJ databases">
        <title>Whole genome shotgun sequence of Dactylosporangium siamense NBRC 106093.</title>
        <authorList>
            <person name="Komaki H."/>
            <person name="Tamura T."/>
        </authorList>
    </citation>
    <scope>NUCLEOTIDE SEQUENCE</scope>
    <source>
        <strain evidence="2">NBRC 106093</strain>
    </source>
</reference>
<name>A0A919PSJ0_9ACTN</name>
<dbReference type="Proteomes" id="UP000660611">
    <property type="component" value="Unassembled WGS sequence"/>
</dbReference>
<feature type="transmembrane region" description="Helical" evidence="1">
    <location>
        <begin position="157"/>
        <end position="176"/>
    </location>
</feature>
<organism evidence="2 3">
    <name type="scientific">Dactylosporangium siamense</name>
    <dbReference type="NCBI Taxonomy" id="685454"/>
    <lineage>
        <taxon>Bacteria</taxon>
        <taxon>Bacillati</taxon>
        <taxon>Actinomycetota</taxon>
        <taxon>Actinomycetes</taxon>
        <taxon>Micromonosporales</taxon>
        <taxon>Micromonosporaceae</taxon>
        <taxon>Dactylosporangium</taxon>
    </lineage>
</organism>
<dbReference type="EMBL" id="BONQ01000117">
    <property type="protein sequence ID" value="GIG49324.1"/>
    <property type="molecule type" value="Genomic_DNA"/>
</dbReference>
<accession>A0A919PSJ0</accession>
<comment type="caution">
    <text evidence="2">The sequence shown here is derived from an EMBL/GenBank/DDBJ whole genome shotgun (WGS) entry which is preliminary data.</text>
</comment>
<evidence type="ECO:0000256" key="1">
    <source>
        <dbReference type="SAM" id="Phobius"/>
    </source>
</evidence>